<sequence length="183" mass="20377">MTLIVSNPQQTPGSSVQAFIDLTLLNCKLKGVYQYQATPAAGDKKGQTRTQILVMPTDTEPQGMTLTSLIYEVNQIITSFGGGEEVTEAEMKQTLDSMGLPDFSNIFVQIRQLFIYTDTLKIEEGTSSGTCEYAFNFVITNPVKPDESLKLFHINQLGLAVYKTNRKKIIERMQLEDIAELLA</sequence>
<reference evidence="1 2" key="1">
    <citation type="submission" date="2019-06" db="EMBL/GenBank/DDBJ databases">
        <title>Saccharibacillus brassicae sp. nov., an endophytic bacterium isolated from Chinese cabbage seeds (Brassica pekinensis).</title>
        <authorList>
            <person name="Jiang L."/>
            <person name="Lee J."/>
            <person name="Kim S.W."/>
        </authorList>
    </citation>
    <scope>NUCLEOTIDE SEQUENCE [LARGE SCALE GENOMIC DNA]</scope>
    <source>
        <strain evidence="2">KCTC 43072 / ATSA2</strain>
    </source>
</reference>
<protein>
    <submittedName>
        <fullName evidence="1">Uncharacterized protein</fullName>
    </submittedName>
</protein>
<dbReference type="RefSeq" id="WP_141449802.1">
    <property type="nucleotide sequence ID" value="NZ_CP041217.1"/>
</dbReference>
<evidence type="ECO:0000313" key="1">
    <source>
        <dbReference type="EMBL" id="QDH23265.1"/>
    </source>
</evidence>
<dbReference type="Proteomes" id="UP000316968">
    <property type="component" value="Chromosome"/>
</dbReference>
<dbReference type="AlphaFoldDB" id="A0A4Y6V4R1"/>
<accession>A0A4Y6V4R1</accession>
<gene>
    <name evidence="1" type="ORF">FFV09_21805</name>
</gene>
<evidence type="ECO:0000313" key="2">
    <source>
        <dbReference type="Proteomes" id="UP000316968"/>
    </source>
</evidence>
<dbReference type="EMBL" id="CP041217">
    <property type="protein sequence ID" value="QDH23265.1"/>
    <property type="molecule type" value="Genomic_DNA"/>
</dbReference>
<dbReference type="KEGG" id="saca:FFV09_21805"/>
<dbReference type="OrthoDB" id="3034807at2"/>
<organism evidence="1 2">
    <name type="scientific">Saccharibacillus brassicae</name>
    <dbReference type="NCBI Taxonomy" id="2583377"/>
    <lineage>
        <taxon>Bacteria</taxon>
        <taxon>Bacillati</taxon>
        <taxon>Bacillota</taxon>
        <taxon>Bacilli</taxon>
        <taxon>Bacillales</taxon>
        <taxon>Paenibacillaceae</taxon>
        <taxon>Saccharibacillus</taxon>
    </lineage>
</organism>
<keyword evidence="2" id="KW-1185">Reference proteome</keyword>
<name>A0A4Y6V4R1_SACBS</name>
<proteinExistence type="predicted"/>